<dbReference type="EMBL" id="VSZQ01000144">
    <property type="protein sequence ID" value="TYR55881.1"/>
    <property type="molecule type" value="Genomic_DNA"/>
</dbReference>
<dbReference type="Proteomes" id="UP000323242">
    <property type="component" value="Unassembled WGS sequence"/>
</dbReference>
<evidence type="ECO:0008006" key="3">
    <source>
        <dbReference type="Google" id="ProtNLM"/>
    </source>
</evidence>
<evidence type="ECO:0000313" key="1">
    <source>
        <dbReference type="EMBL" id="TYR55881.1"/>
    </source>
</evidence>
<gene>
    <name evidence="1" type="ORF">FY004_24240</name>
</gene>
<keyword evidence="2" id="KW-1185">Reference proteome</keyword>
<proteinExistence type="predicted"/>
<protein>
    <recommendedName>
        <fullName evidence="3">Exo-alpha-sialidase</fullName>
    </recommendedName>
</protein>
<reference evidence="1 2" key="1">
    <citation type="submission" date="2019-08" db="EMBL/GenBank/DDBJ databases">
        <title>Draft genome for granaticin producer strain Streptomyces parvus C05.</title>
        <authorList>
            <person name="Gonzalez-Pimentel J.L."/>
        </authorList>
    </citation>
    <scope>NUCLEOTIDE SEQUENCE [LARGE SCALE GENOMIC DNA]</scope>
    <source>
        <strain evidence="1 2">C05</strain>
    </source>
</reference>
<sequence>MLLTMANEQDDVRMTLRVSRDAGLTWGPLAKVRVGDDPMVPENPGRYPPCVCPRCSQRDRNAVASFRTVS</sequence>
<comment type="caution">
    <text evidence="1">The sequence shown here is derived from an EMBL/GenBank/DDBJ whole genome shotgun (WGS) entry which is preliminary data.</text>
</comment>
<organism evidence="1 2">
    <name type="scientific">Streptomyces parvus</name>
    <dbReference type="NCBI Taxonomy" id="66428"/>
    <lineage>
        <taxon>Bacteria</taxon>
        <taxon>Bacillati</taxon>
        <taxon>Actinomycetota</taxon>
        <taxon>Actinomycetes</taxon>
        <taxon>Kitasatosporales</taxon>
        <taxon>Streptomycetaceae</taxon>
        <taxon>Streptomyces</taxon>
    </lineage>
</organism>
<evidence type="ECO:0000313" key="2">
    <source>
        <dbReference type="Proteomes" id="UP000323242"/>
    </source>
</evidence>
<dbReference type="AlphaFoldDB" id="A0A5D4IRI5"/>
<name>A0A5D4IRI5_9ACTN</name>
<accession>A0A5D4IRI5</accession>